<dbReference type="InterPro" id="IPR020562">
    <property type="entry name" value="PRibGlycinamide_synth_N"/>
</dbReference>
<comment type="cofactor">
    <cofactor evidence="2">
        <name>Mg(2+)</name>
        <dbReference type="ChEBI" id="CHEBI:18420"/>
    </cofactor>
</comment>
<gene>
    <name evidence="15" type="primary">purD</name>
    <name evidence="18" type="ordered locus">RPC_4619</name>
</gene>
<evidence type="ECO:0000256" key="7">
    <source>
        <dbReference type="ARBA" id="ARBA00022741"/>
    </source>
</evidence>
<comment type="similarity">
    <text evidence="12 15">Belongs to the GARS family.</text>
</comment>
<keyword evidence="7 16" id="KW-0547">Nucleotide-binding</keyword>
<dbReference type="Pfam" id="PF02843">
    <property type="entry name" value="GARS_C"/>
    <property type="match status" value="1"/>
</dbReference>
<dbReference type="SUPFAM" id="SSF52440">
    <property type="entry name" value="PreATP-grasp domain"/>
    <property type="match status" value="1"/>
</dbReference>
<dbReference type="Gene3D" id="3.40.50.20">
    <property type="match status" value="1"/>
</dbReference>
<evidence type="ECO:0000256" key="9">
    <source>
        <dbReference type="ARBA" id="ARBA00022840"/>
    </source>
</evidence>
<proteinExistence type="inferred from homology"/>
<dbReference type="RefSeq" id="WP_011475019.1">
    <property type="nucleotide sequence ID" value="NC_007925.1"/>
</dbReference>
<evidence type="ECO:0000256" key="12">
    <source>
        <dbReference type="ARBA" id="ARBA00038345"/>
    </source>
</evidence>
<dbReference type="NCBIfam" id="TIGR00877">
    <property type="entry name" value="purD"/>
    <property type="match status" value="1"/>
</dbReference>
<comment type="cofactor">
    <cofactor evidence="1">
        <name>Mn(2+)</name>
        <dbReference type="ChEBI" id="CHEBI:29035"/>
    </cofactor>
</comment>
<dbReference type="SMART" id="SM01209">
    <property type="entry name" value="GARS_A"/>
    <property type="match status" value="1"/>
</dbReference>
<dbReference type="PANTHER" id="PTHR43472">
    <property type="entry name" value="PHOSPHORIBOSYLAMINE--GLYCINE LIGASE"/>
    <property type="match status" value="1"/>
</dbReference>
<dbReference type="FunFam" id="3.30.470.20:FF:000031">
    <property type="entry name" value="Phosphoribosylamine--glycine ligase"/>
    <property type="match status" value="1"/>
</dbReference>
<dbReference type="FunFam" id="3.90.600.10:FF:000001">
    <property type="entry name" value="Trifunctional purine biosynthetic protein adenosine-3"/>
    <property type="match status" value="1"/>
</dbReference>
<sequence>MNILLLGSGGREHALAWKIAASHLVANLWCAPGNAGIAKIAECAALDLADHAAVIGFCQANGVDFVVVGPEAPLAAGIVDDLAAAGIKAFGPSKAAARLEGSKSFTKQICAAQNIPTAAYGHFRDILAAKAHLAAHGAPIVIKADGLAAGKGVVVAMTLAEAEAALEMMFEGGFGQAGAEVVIEEFMQGEEASFFVLCDGAHALPLAAAQDHKRAYDGDQGPNTGGMGAYSPAPVMDEAMIARTMDEIINPTLREMAARGTPYKGVLFAGLMITAQGPKLIEYNVRFGDPECQVLMLRLASDLVPALLASCDGGLDRIALNWSADPALTVVMAANGYPGDYAKGSVIEGLDDAAQVEGVQIFHAGTKADGEKILANGGRVLNVTASGKTVAEAQRRAYAAVDLIRWPQGFCRRDIGWQAIRREQAED</sequence>
<dbReference type="Pfam" id="PF02844">
    <property type="entry name" value="GARS_N"/>
    <property type="match status" value="1"/>
</dbReference>
<dbReference type="InterPro" id="IPR013815">
    <property type="entry name" value="ATP_grasp_subdomain_1"/>
</dbReference>
<dbReference type="InterPro" id="IPR000115">
    <property type="entry name" value="PRibGlycinamide_synth"/>
</dbReference>
<keyword evidence="11" id="KW-0464">Manganese</keyword>
<protein>
    <recommendedName>
        <fullName evidence="4 15">Phosphoribosylamine--glycine ligase</fullName>
        <ecNumber evidence="4 15">6.3.4.13</ecNumber>
    </recommendedName>
    <alternativeName>
        <fullName evidence="15">GARS</fullName>
    </alternativeName>
    <alternativeName>
        <fullName evidence="13 15">Glycinamide ribonucleotide synthetase</fullName>
    </alternativeName>
    <alternativeName>
        <fullName evidence="14 15">Phosphoribosylglycinamide synthetase</fullName>
    </alternativeName>
</protein>
<dbReference type="Gene3D" id="3.30.470.20">
    <property type="entry name" value="ATP-grasp fold, B domain"/>
    <property type="match status" value="1"/>
</dbReference>
<evidence type="ECO:0000256" key="4">
    <source>
        <dbReference type="ARBA" id="ARBA00013255"/>
    </source>
</evidence>
<evidence type="ECO:0000256" key="5">
    <source>
        <dbReference type="ARBA" id="ARBA00022598"/>
    </source>
</evidence>
<dbReference type="PROSITE" id="PS50975">
    <property type="entry name" value="ATP_GRASP"/>
    <property type="match status" value="1"/>
</dbReference>
<dbReference type="eggNOG" id="COG0151">
    <property type="taxonomic scope" value="Bacteria"/>
</dbReference>
<dbReference type="InterPro" id="IPR020559">
    <property type="entry name" value="PRibGlycinamide_synth_CS"/>
</dbReference>
<evidence type="ECO:0000256" key="3">
    <source>
        <dbReference type="ARBA" id="ARBA00005174"/>
    </source>
</evidence>
<evidence type="ECO:0000256" key="16">
    <source>
        <dbReference type="PROSITE-ProRule" id="PRU00409"/>
    </source>
</evidence>
<dbReference type="HAMAP" id="MF_00138">
    <property type="entry name" value="GARS"/>
    <property type="match status" value="1"/>
</dbReference>
<evidence type="ECO:0000256" key="10">
    <source>
        <dbReference type="ARBA" id="ARBA00022842"/>
    </source>
</evidence>
<dbReference type="GO" id="GO:0006189">
    <property type="term" value="P:'de novo' IMP biosynthetic process"/>
    <property type="evidence" value="ECO:0007669"/>
    <property type="project" value="UniProtKB-UniRule"/>
</dbReference>
<dbReference type="KEGG" id="rpc:RPC_4619"/>
<dbReference type="PROSITE" id="PS00184">
    <property type="entry name" value="GARS"/>
    <property type="match status" value="1"/>
</dbReference>
<dbReference type="InterPro" id="IPR016185">
    <property type="entry name" value="PreATP-grasp_dom_sf"/>
</dbReference>
<dbReference type="STRING" id="316056.RPC_4619"/>
<evidence type="ECO:0000256" key="1">
    <source>
        <dbReference type="ARBA" id="ARBA00001936"/>
    </source>
</evidence>
<keyword evidence="10" id="KW-0460">Magnesium</keyword>
<name>Q20XJ5_RHOPB</name>
<dbReference type="InterPro" id="IPR011054">
    <property type="entry name" value="Rudment_hybrid_motif"/>
</dbReference>
<dbReference type="EC" id="6.3.4.13" evidence="4 15"/>
<dbReference type="AlphaFoldDB" id="Q20XJ5"/>
<dbReference type="Pfam" id="PF01071">
    <property type="entry name" value="GARS_A"/>
    <property type="match status" value="1"/>
</dbReference>
<evidence type="ECO:0000256" key="6">
    <source>
        <dbReference type="ARBA" id="ARBA00022723"/>
    </source>
</evidence>
<dbReference type="InterPro" id="IPR037123">
    <property type="entry name" value="PRibGlycinamide_synth_C_sf"/>
</dbReference>
<dbReference type="PANTHER" id="PTHR43472:SF1">
    <property type="entry name" value="PHOSPHORIBOSYLAMINE--GLYCINE LIGASE, CHLOROPLASTIC"/>
    <property type="match status" value="1"/>
</dbReference>
<evidence type="ECO:0000256" key="11">
    <source>
        <dbReference type="ARBA" id="ARBA00023211"/>
    </source>
</evidence>
<dbReference type="GO" id="GO:0046872">
    <property type="term" value="F:metal ion binding"/>
    <property type="evidence" value="ECO:0007669"/>
    <property type="project" value="UniProtKB-KW"/>
</dbReference>
<dbReference type="Gene3D" id="3.90.600.10">
    <property type="entry name" value="Phosphoribosylglycinamide synthetase, C-terminal domain"/>
    <property type="match status" value="1"/>
</dbReference>
<dbReference type="HOGENOM" id="CLU_027420_3_1_5"/>
<dbReference type="SUPFAM" id="SSF51246">
    <property type="entry name" value="Rudiment single hybrid motif"/>
    <property type="match status" value="1"/>
</dbReference>
<dbReference type="GO" id="GO:0009113">
    <property type="term" value="P:purine nucleobase biosynthetic process"/>
    <property type="evidence" value="ECO:0007669"/>
    <property type="project" value="InterPro"/>
</dbReference>
<evidence type="ECO:0000256" key="13">
    <source>
        <dbReference type="ARBA" id="ARBA00042242"/>
    </source>
</evidence>
<dbReference type="GO" id="GO:0005524">
    <property type="term" value="F:ATP binding"/>
    <property type="evidence" value="ECO:0007669"/>
    <property type="project" value="UniProtKB-UniRule"/>
</dbReference>
<organism evidence="18">
    <name type="scientific">Rhodopseudomonas palustris (strain BisB18)</name>
    <dbReference type="NCBI Taxonomy" id="316056"/>
    <lineage>
        <taxon>Bacteria</taxon>
        <taxon>Pseudomonadati</taxon>
        <taxon>Pseudomonadota</taxon>
        <taxon>Alphaproteobacteria</taxon>
        <taxon>Hyphomicrobiales</taxon>
        <taxon>Nitrobacteraceae</taxon>
        <taxon>Rhodopseudomonas</taxon>
    </lineage>
</organism>
<evidence type="ECO:0000256" key="2">
    <source>
        <dbReference type="ARBA" id="ARBA00001946"/>
    </source>
</evidence>
<dbReference type="FunFam" id="3.40.50.20:FF:000006">
    <property type="entry name" value="Phosphoribosylamine--glycine ligase, chloroplastic"/>
    <property type="match status" value="1"/>
</dbReference>
<comment type="catalytic activity">
    <reaction evidence="15">
        <text>5-phospho-beta-D-ribosylamine + glycine + ATP = N(1)-(5-phospho-beta-D-ribosyl)glycinamide + ADP + phosphate + H(+)</text>
        <dbReference type="Rhea" id="RHEA:17453"/>
        <dbReference type="ChEBI" id="CHEBI:15378"/>
        <dbReference type="ChEBI" id="CHEBI:30616"/>
        <dbReference type="ChEBI" id="CHEBI:43474"/>
        <dbReference type="ChEBI" id="CHEBI:57305"/>
        <dbReference type="ChEBI" id="CHEBI:58681"/>
        <dbReference type="ChEBI" id="CHEBI:143788"/>
        <dbReference type="ChEBI" id="CHEBI:456216"/>
        <dbReference type="EC" id="6.3.4.13"/>
    </reaction>
</comment>
<dbReference type="InterPro" id="IPR011761">
    <property type="entry name" value="ATP-grasp"/>
</dbReference>
<evidence type="ECO:0000256" key="14">
    <source>
        <dbReference type="ARBA" id="ARBA00042864"/>
    </source>
</evidence>
<dbReference type="InterPro" id="IPR020561">
    <property type="entry name" value="PRibGlycinamid_synth_ATP-grasp"/>
</dbReference>
<keyword evidence="8 15" id="KW-0658">Purine biosynthesis</keyword>
<dbReference type="GO" id="GO:0004637">
    <property type="term" value="F:phosphoribosylamine-glycine ligase activity"/>
    <property type="evidence" value="ECO:0007669"/>
    <property type="project" value="UniProtKB-UniRule"/>
</dbReference>
<evidence type="ECO:0000313" key="18">
    <source>
        <dbReference type="EMBL" id="ABD90141.1"/>
    </source>
</evidence>
<feature type="domain" description="ATP-grasp" evidence="17">
    <location>
        <begin position="107"/>
        <end position="312"/>
    </location>
</feature>
<evidence type="ECO:0000256" key="8">
    <source>
        <dbReference type="ARBA" id="ARBA00022755"/>
    </source>
</evidence>
<reference evidence="18" key="1">
    <citation type="submission" date="2006-03" db="EMBL/GenBank/DDBJ databases">
        <title>Complete sequence of Rhodopseudomonas palustris BisB18.</title>
        <authorList>
            <consortium name="US DOE Joint Genome Institute"/>
            <person name="Copeland A."/>
            <person name="Lucas S."/>
            <person name="Lapidus A."/>
            <person name="Barry K."/>
            <person name="Detter J.C."/>
            <person name="Glavina del Rio T."/>
            <person name="Hammon N."/>
            <person name="Israni S."/>
            <person name="Dalin E."/>
            <person name="Tice H."/>
            <person name="Pitluck S."/>
            <person name="Chain P."/>
            <person name="Malfatti S."/>
            <person name="Shin M."/>
            <person name="Vergez L."/>
            <person name="Schmutz J."/>
            <person name="Larimer F."/>
            <person name="Land M."/>
            <person name="Hauser L."/>
            <person name="Pelletier D.A."/>
            <person name="Kyrpides N."/>
            <person name="Anderson I."/>
            <person name="Oda Y."/>
            <person name="Harwood C.S."/>
            <person name="Richardson P."/>
        </authorList>
    </citation>
    <scope>NUCLEOTIDE SEQUENCE [LARGE SCALE GENOMIC DNA]</scope>
    <source>
        <strain evidence="18">BisB18</strain>
    </source>
</reference>
<dbReference type="OrthoDB" id="9807240at2"/>
<keyword evidence="6" id="KW-0479">Metal-binding</keyword>
<comment type="pathway">
    <text evidence="3 15">Purine metabolism; IMP biosynthesis via de novo pathway; N(1)-(5-phospho-D-ribosyl)glycinamide from 5-phospho-alpha-D-ribose 1-diphosphate: step 2/2.</text>
</comment>
<keyword evidence="9 16" id="KW-0067">ATP-binding</keyword>
<dbReference type="SMART" id="SM01210">
    <property type="entry name" value="GARS_C"/>
    <property type="match status" value="1"/>
</dbReference>
<evidence type="ECO:0000256" key="15">
    <source>
        <dbReference type="HAMAP-Rule" id="MF_00138"/>
    </source>
</evidence>
<dbReference type="UniPathway" id="UPA00074">
    <property type="reaction ID" value="UER00125"/>
</dbReference>
<keyword evidence="5 15" id="KW-0436">Ligase</keyword>
<dbReference type="Gene3D" id="3.30.1490.20">
    <property type="entry name" value="ATP-grasp fold, A domain"/>
    <property type="match status" value="1"/>
</dbReference>
<dbReference type="InterPro" id="IPR020560">
    <property type="entry name" value="PRibGlycinamide_synth_C-dom"/>
</dbReference>
<accession>Q20XJ5</accession>
<evidence type="ECO:0000259" key="17">
    <source>
        <dbReference type="PROSITE" id="PS50975"/>
    </source>
</evidence>
<dbReference type="EMBL" id="CP000301">
    <property type="protein sequence ID" value="ABD90141.1"/>
    <property type="molecule type" value="Genomic_DNA"/>
</dbReference>
<dbReference type="SUPFAM" id="SSF56059">
    <property type="entry name" value="Glutathione synthetase ATP-binding domain-like"/>
    <property type="match status" value="1"/>
</dbReference>